<dbReference type="AlphaFoldDB" id="A0A7Y6DWP6"/>
<evidence type="ECO:0008006" key="3">
    <source>
        <dbReference type="Google" id="ProtNLM"/>
    </source>
</evidence>
<protein>
    <recommendedName>
        <fullName evidence="3">Polysaccharide pyruvyl transferase domain-containing protein</fullName>
    </recommendedName>
</protein>
<dbReference type="EMBL" id="JABMCI010000056">
    <property type="protein sequence ID" value="NUU16868.1"/>
    <property type="molecule type" value="Genomic_DNA"/>
</dbReference>
<evidence type="ECO:0000313" key="2">
    <source>
        <dbReference type="Proteomes" id="UP000565724"/>
    </source>
</evidence>
<keyword evidence="2" id="KW-1185">Reference proteome</keyword>
<accession>A0A7Y6DWP6</accession>
<reference evidence="1 2" key="1">
    <citation type="submission" date="2020-05" db="EMBL/GenBank/DDBJ databases">
        <title>Genome Sequencing of Type Strains.</title>
        <authorList>
            <person name="Lemaire J.F."/>
            <person name="Inderbitzin P."/>
            <person name="Gregorio O.A."/>
            <person name="Collins S.B."/>
            <person name="Wespe N."/>
            <person name="Knight-Connoni V."/>
        </authorList>
    </citation>
    <scope>NUCLEOTIDE SEQUENCE [LARGE SCALE GENOMIC DNA]</scope>
    <source>
        <strain evidence="1 2">ATCC 25174</strain>
    </source>
</reference>
<dbReference type="RefSeq" id="WP_175346749.1">
    <property type="nucleotide sequence ID" value="NZ_JABMCI010000056.1"/>
</dbReference>
<gene>
    <name evidence="1" type="ORF">HP550_06340</name>
</gene>
<dbReference type="Proteomes" id="UP000565724">
    <property type="component" value="Unassembled WGS sequence"/>
</dbReference>
<sequence length="353" mass="37039">MRDVLVSARGQADNLGDSVLRRGLLDALRPLGRLVVNVDGLPDGYVGALGLQAQDLLVRDRREWARRSAAGAWGGAVYGFNAGETYATPGYAGHLLKTAPLVALSRLRGGAGLHVGLGLRAPHPLWGRVLNLGLLPVSVVAWRDADSRAWVGRGSVAPDWGYAFGTQDLTAALTGADRPVLAVSLRGDRPAPGPVWTDTVRALAADRSLDVVVVPQVGRDLPRARDLAADLGGELVAWDGIDHAAAEKVVRDVYRRASFVVSDRLHALVLGHTEGALPVGLAPGSAGKLERSLATVGATGVAFSSQDVDVPAALARVDALDARRPELIDAVRRARDSLDGLRGRLRGAVRGTG</sequence>
<organism evidence="1 2">
    <name type="scientific">Cellulomonas humilata</name>
    <dbReference type="NCBI Taxonomy" id="144055"/>
    <lineage>
        <taxon>Bacteria</taxon>
        <taxon>Bacillati</taxon>
        <taxon>Actinomycetota</taxon>
        <taxon>Actinomycetes</taxon>
        <taxon>Micrococcales</taxon>
        <taxon>Cellulomonadaceae</taxon>
        <taxon>Cellulomonas</taxon>
    </lineage>
</organism>
<name>A0A7Y6DWP6_9CELL</name>
<comment type="caution">
    <text evidence="1">The sequence shown here is derived from an EMBL/GenBank/DDBJ whole genome shotgun (WGS) entry which is preliminary data.</text>
</comment>
<proteinExistence type="predicted"/>
<evidence type="ECO:0000313" key="1">
    <source>
        <dbReference type="EMBL" id="NUU16868.1"/>
    </source>
</evidence>